<gene>
    <name evidence="2" type="ORF">R1sor_008320</name>
</gene>
<accession>A0ABD3HZA5</accession>
<evidence type="ECO:0000259" key="1">
    <source>
        <dbReference type="PROSITE" id="PS50878"/>
    </source>
</evidence>
<dbReference type="InterPro" id="IPR043502">
    <property type="entry name" value="DNA/RNA_pol_sf"/>
</dbReference>
<dbReference type="Pfam" id="PF00078">
    <property type="entry name" value="RVT_1"/>
    <property type="match status" value="1"/>
</dbReference>
<dbReference type="CDD" id="cd01650">
    <property type="entry name" value="RT_nLTR_like"/>
    <property type="match status" value="1"/>
</dbReference>
<dbReference type="Proteomes" id="UP001633002">
    <property type="component" value="Unassembled WGS sequence"/>
</dbReference>
<sequence length="308" mass="34336">MKVSSIPEEEEIKTVVFSMKSNKAPGGDGLTAEVVRHCWDFVGASCVKMVKAVWVKRRLLKADMQGIIKLIHKGGDRKLLGNWRPISLMTLTYKIVSKIIANRVKVLLPHLIDPQQTEFVMGRRISDNVLSLKIGQEWAEWSGQEALFVKLDFIKAYDRVDHCFLWRTLAEMGFDQHFVELIQGITLGGTAKVHINKAFTSEIRIDRGVRQGCPLAPLLFAIVSQPFMCLIKQAAEEEKIGGLKIEPGHSLVHQLFAHDTGVCIGTQESCFQEFMRVLDKYGLVSGATAPPQIDGGTQHSEAEAKSIL</sequence>
<evidence type="ECO:0000313" key="2">
    <source>
        <dbReference type="EMBL" id="KAL3694669.1"/>
    </source>
</evidence>
<feature type="domain" description="Reverse transcriptase" evidence="1">
    <location>
        <begin position="52"/>
        <end position="308"/>
    </location>
</feature>
<dbReference type="AlphaFoldDB" id="A0ABD3HZA5"/>
<protein>
    <recommendedName>
        <fullName evidence="1">Reverse transcriptase domain-containing protein</fullName>
    </recommendedName>
</protein>
<dbReference type="PANTHER" id="PTHR31635">
    <property type="entry name" value="REVERSE TRANSCRIPTASE DOMAIN-CONTAINING PROTEIN-RELATED"/>
    <property type="match status" value="1"/>
</dbReference>
<name>A0ABD3HZA5_9MARC</name>
<keyword evidence="3" id="KW-1185">Reference proteome</keyword>
<dbReference type="PROSITE" id="PS50878">
    <property type="entry name" value="RT_POL"/>
    <property type="match status" value="1"/>
</dbReference>
<comment type="caution">
    <text evidence="2">The sequence shown here is derived from an EMBL/GenBank/DDBJ whole genome shotgun (WGS) entry which is preliminary data.</text>
</comment>
<reference evidence="2 3" key="1">
    <citation type="submission" date="2024-09" db="EMBL/GenBank/DDBJ databases">
        <title>Chromosome-scale assembly of Riccia sorocarpa.</title>
        <authorList>
            <person name="Paukszto L."/>
        </authorList>
    </citation>
    <scope>NUCLEOTIDE SEQUENCE [LARGE SCALE GENOMIC DNA]</scope>
    <source>
        <strain evidence="2">LP-2024</strain>
        <tissue evidence="2">Aerial parts of the thallus</tissue>
    </source>
</reference>
<dbReference type="SUPFAM" id="SSF56672">
    <property type="entry name" value="DNA/RNA polymerases"/>
    <property type="match status" value="1"/>
</dbReference>
<dbReference type="EMBL" id="JBJQOH010000003">
    <property type="protein sequence ID" value="KAL3694669.1"/>
    <property type="molecule type" value="Genomic_DNA"/>
</dbReference>
<dbReference type="PANTHER" id="PTHR31635:SF196">
    <property type="entry name" value="REVERSE TRANSCRIPTASE DOMAIN-CONTAINING PROTEIN-RELATED"/>
    <property type="match status" value="1"/>
</dbReference>
<dbReference type="InterPro" id="IPR000477">
    <property type="entry name" value="RT_dom"/>
</dbReference>
<evidence type="ECO:0000313" key="3">
    <source>
        <dbReference type="Proteomes" id="UP001633002"/>
    </source>
</evidence>
<organism evidence="2 3">
    <name type="scientific">Riccia sorocarpa</name>
    <dbReference type="NCBI Taxonomy" id="122646"/>
    <lineage>
        <taxon>Eukaryota</taxon>
        <taxon>Viridiplantae</taxon>
        <taxon>Streptophyta</taxon>
        <taxon>Embryophyta</taxon>
        <taxon>Marchantiophyta</taxon>
        <taxon>Marchantiopsida</taxon>
        <taxon>Marchantiidae</taxon>
        <taxon>Marchantiales</taxon>
        <taxon>Ricciaceae</taxon>
        <taxon>Riccia</taxon>
    </lineage>
</organism>
<proteinExistence type="predicted"/>